<dbReference type="Pfam" id="PF00069">
    <property type="entry name" value="Pkinase"/>
    <property type="match status" value="1"/>
</dbReference>
<evidence type="ECO:0000313" key="3">
    <source>
        <dbReference type="Proteomes" id="UP000613740"/>
    </source>
</evidence>
<name>A0A835W267_9CHLO</name>
<feature type="domain" description="Protein kinase" evidence="1">
    <location>
        <begin position="162"/>
        <end position="419"/>
    </location>
</feature>
<proteinExistence type="predicted"/>
<dbReference type="InterPro" id="IPR008271">
    <property type="entry name" value="Ser/Thr_kinase_AS"/>
</dbReference>
<dbReference type="GO" id="GO:0005524">
    <property type="term" value="F:ATP binding"/>
    <property type="evidence" value="ECO:0007669"/>
    <property type="project" value="InterPro"/>
</dbReference>
<sequence length="419" mass="44847">MDVYRTQQREHLRTALKARGADLTLFDDANLDKLWDNWYRNVRALSDAAREGLSAAGLPPGLIDHILALKGSLPAAAEYGPQDYLKRLRELLMAARIDRPNEATLQLIVRRHSSRLIAASSTETALQLYEEAKLLPGPSTEAEILKQGGLAVDGPAFPDSSLSLLVAMDAGGCPRVLKMLLPVLPIAGSSSASGEAGSSAAASDAAGGPEAAACRALCHGKPEAVPLVDAKVITFTLGPEHSATYSHYPGVYAAVLMPYYAGTVAKLPPIPLQVLPAAVQRMVEALEWIHRVDFVHMDVKADNIFIDAAGRWWLGDFGSAVRTGSAIMSTTRWFAPPAATIKAAAVPQFDWHMLAVAMVIEALRSVGLGNKWQEMLIDGGCTPRENILAALKVLRGRMVDDAVLGSLHSLVERAEVKGV</sequence>
<dbReference type="PROSITE" id="PS00108">
    <property type="entry name" value="PROTEIN_KINASE_ST"/>
    <property type="match status" value="1"/>
</dbReference>
<dbReference type="AlphaFoldDB" id="A0A835W267"/>
<protein>
    <recommendedName>
        <fullName evidence="1">Protein kinase domain-containing protein</fullName>
    </recommendedName>
</protein>
<keyword evidence="3" id="KW-1185">Reference proteome</keyword>
<dbReference type="OrthoDB" id="536933at2759"/>
<dbReference type="PROSITE" id="PS50011">
    <property type="entry name" value="PROTEIN_KINASE_DOM"/>
    <property type="match status" value="1"/>
</dbReference>
<dbReference type="SUPFAM" id="SSF56112">
    <property type="entry name" value="Protein kinase-like (PK-like)"/>
    <property type="match status" value="1"/>
</dbReference>
<dbReference type="GO" id="GO:0004672">
    <property type="term" value="F:protein kinase activity"/>
    <property type="evidence" value="ECO:0007669"/>
    <property type="project" value="InterPro"/>
</dbReference>
<dbReference type="InterPro" id="IPR011009">
    <property type="entry name" value="Kinase-like_dom_sf"/>
</dbReference>
<gene>
    <name evidence="2" type="ORF">HYH02_011463</name>
</gene>
<accession>A0A835W267</accession>
<dbReference type="EMBL" id="JAEHOD010000049">
    <property type="protein sequence ID" value="KAG2436525.1"/>
    <property type="molecule type" value="Genomic_DNA"/>
</dbReference>
<evidence type="ECO:0000313" key="2">
    <source>
        <dbReference type="EMBL" id="KAG2436525.1"/>
    </source>
</evidence>
<comment type="caution">
    <text evidence="2">The sequence shown here is derived from an EMBL/GenBank/DDBJ whole genome shotgun (WGS) entry which is preliminary data.</text>
</comment>
<dbReference type="InterPro" id="IPR000719">
    <property type="entry name" value="Prot_kinase_dom"/>
</dbReference>
<dbReference type="Gene3D" id="1.10.510.10">
    <property type="entry name" value="Transferase(Phosphotransferase) domain 1"/>
    <property type="match status" value="1"/>
</dbReference>
<reference evidence="2" key="1">
    <citation type="journal article" date="2020" name="bioRxiv">
        <title>Comparative genomics of Chlamydomonas.</title>
        <authorList>
            <person name="Craig R.J."/>
            <person name="Hasan A.R."/>
            <person name="Ness R.W."/>
            <person name="Keightley P.D."/>
        </authorList>
    </citation>
    <scope>NUCLEOTIDE SEQUENCE</scope>
    <source>
        <strain evidence="2">CCAP 11/173</strain>
    </source>
</reference>
<organism evidence="2 3">
    <name type="scientific">Chlamydomonas schloesseri</name>
    <dbReference type="NCBI Taxonomy" id="2026947"/>
    <lineage>
        <taxon>Eukaryota</taxon>
        <taxon>Viridiplantae</taxon>
        <taxon>Chlorophyta</taxon>
        <taxon>core chlorophytes</taxon>
        <taxon>Chlorophyceae</taxon>
        <taxon>CS clade</taxon>
        <taxon>Chlamydomonadales</taxon>
        <taxon>Chlamydomonadaceae</taxon>
        <taxon>Chlamydomonas</taxon>
    </lineage>
</organism>
<evidence type="ECO:0000259" key="1">
    <source>
        <dbReference type="PROSITE" id="PS50011"/>
    </source>
</evidence>
<dbReference type="Proteomes" id="UP000613740">
    <property type="component" value="Unassembled WGS sequence"/>
</dbReference>